<dbReference type="RefSeq" id="WP_119358074.1">
    <property type="nucleotide sequence ID" value="NZ_BJXM01000019.1"/>
</dbReference>
<evidence type="ECO:0000256" key="2">
    <source>
        <dbReference type="SAM" id="Phobius"/>
    </source>
</evidence>
<feature type="transmembrane region" description="Helical" evidence="2">
    <location>
        <begin position="525"/>
        <end position="546"/>
    </location>
</feature>
<dbReference type="EMBL" id="QWLB01000041">
    <property type="protein sequence ID" value="RIH91500.1"/>
    <property type="molecule type" value="Genomic_DNA"/>
</dbReference>
<name>A0A399F5Z3_9DEIN</name>
<feature type="region of interest" description="Disordered" evidence="1">
    <location>
        <begin position="242"/>
        <end position="282"/>
    </location>
</feature>
<feature type="transmembrane region" description="Helical" evidence="2">
    <location>
        <begin position="482"/>
        <end position="505"/>
    </location>
</feature>
<evidence type="ECO:0000313" key="5">
    <source>
        <dbReference type="Proteomes" id="UP000266178"/>
    </source>
</evidence>
<feature type="region of interest" description="Disordered" evidence="1">
    <location>
        <begin position="564"/>
        <end position="597"/>
    </location>
</feature>
<evidence type="ECO:0000256" key="1">
    <source>
        <dbReference type="SAM" id="MobiDB-lite"/>
    </source>
</evidence>
<comment type="caution">
    <text evidence="4">The sequence shown here is derived from an EMBL/GenBank/DDBJ whole genome shotgun (WGS) entry which is preliminary data.</text>
</comment>
<organism evidence="4 5">
    <name type="scientific">Meiothermus granaticius NBRC 107808</name>
    <dbReference type="NCBI Taxonomy" id="1227551"/>
    <lineage>
        <taxon>Bacteria</taxon>
        <taxon>Thermotogati</taxon>
        <taxon>Deinococcota</taxon>
        <taxon>Deinococci</taxon>
        <taxon>Thermales</taxon>
        <taxon>Thermaceae</taxon>
        <taxon>Meiothermus</taxon>
    </lineage>
</organism>
<feature type="compositionally biased region" description="Low complexity" evidence="1">
    <location>
        <begin position="574"/>
        <end position="584"/>
    </location>
</feature>
<keyword evidence="3" id="KW-0732">Signal</keyword>
<feature type="signal peptide" evidence="3">
    <location>
        <begin position="1"/>
        <end position="22"/>
    </location>
</feature>
<sequence length="597" mass="63248">MKRWFAILALLSWGLAAPVAVLYDQLAPALDQAQALQGKNPVQALSVLTDAENRFREGATDLTPVLREGVLQSLADAKQALSKKSTTDLSARVQFIKAILGKALYDTYFSDLSSGKTQEAAALLPKVLSASGLPASLSAQANTLAGANDLDGLRRFFERTYAQGIVSALGRAQAQTAAPQAYLETTRAYALYLVVQDSPKARSLTAKAFVDALGKLSRGDLEGFKNDAKALSTQAQAFLKSVSAPPQTQLRSTAPRAAVNPPRSGGVRLQAPVAPPAPKEHPVTASLLPAKAQPGAKSPAGVGPLSLLGELHPLIQDPQKAQRVATQLEGAGIRSLEVWRRTLRELRGSLLEAQAQSASGQLEAAQTTLSQVAERYRSAVQPLTEALNPALAARTAAVLNRAASTGGLRIPDFTVLGNELLENSLSLQGKSLGALQGFQVGLLNAVLGVPRAFLFLLVGFLSILPLYLLGLTFGGRNPYWRYLGLAFFLLLLPAMLEGLSYLGAALGEMVPALAGLVSLSVQQNLVMQLVWGLTLLLAVAFSILGLRGIAAQFGLLPDRTPREAPLHSPTLPGSTSKANKSSSRSTHETIVEWDEEF</sequence>
<accession>A0A399F5Z3</accession>
<dbReference type="AlphaFoldDB" id="A0A399F5Z3"/>
<proteinExistence type="predicted"/>
<gene>
    <name evidence="4" type="ORF">Mgrana_02625</name>
</gene>
<protein>
    <submittedName>
        <fullName evidence="4">Uncharacterized protein</fullName>
    </submittedName>
</protein>
<feature type="chain" id="PRO_5030071813" evidence="3">
    <location>
        <begin position="23"/>
        <end position="597"/>
    </location>
</feature>
<evidence type="ECO:0000256" key="3">
    <source>
        <dbReference type="SAM" id="SignalP"/>
    </source>
</evidence>
<keyword evidence="5" id="KW-1185">Reference proteome</keyword>
<keyword evidence="2" id="KW-0472">Membrane</keyword>
<reference evidence="4 5" key="1">
    <citation type="submission" date="2018-08" db="EMBL/GenBank/DDBJ databases">
        <title>Meiothermus granaticius genome AF-68 sequencing project.</title>
        <authorList>
            <person name="Da Costa M.S."/>
            <person name="Albuquerque L."/>
            <person name="Raposo P."/>
            <person name="Froufe H.J.C."/>
            <person name="Barroso C.S."/>
            <person name="Egas C."/>
        </authorList>
    </citation>
    <scope>NUCLEOTIDE SEQUENCE [LARGE SCALE GENOMIC DNA]</scope>
    <source>
        <strain evidence="4 5">AF-68</strain>
    </source>
</reference>
<keyword evidence="2" id="KW-0812">Transmembrane</keyword>
<evidence type="ECO:0000313" key="4">
    <source>
        <dbReference type="EMBL" id="RIH91500.1"/>
    </source>
</evidence>
<dbReference type="Proteomes" id="UP000266178">
    <property type="component" value="Unassembled WGS sequence"/>
</dbReference>
<dbReference type="OrthoDB" id="29551at2"/>
<keyword evidence="2" id="KW-1133">Transmembrane helix</keyword>
<feature type="transmembrane region" description="Helical" evidence="2">
    <location>
        <begin position="452"/>
        <end position="470"/>
    </location>
</feature>